<dbReference type="RefSeq" id="WP_009238814.1">
    <property type="nucleotide sequence ID" value="NZ_CM009575.1"/>
</dbReference>
<protein>
    <submittedName>
        <fullName evidence="5">Sigma-70 family RNA polymerase sigma factor</fullName>
    </submittedName>
</protein>
<dbReference type="GO" id="GO:0016987">
    <property type="term" value="F:sigma factor activity"/>
    <property type="evidence" value="ECO:0007669"/>
    <property type="project" value="UniProtKB-KW"/>
</dbReference>
<name>A0A2S5DYX1_9BURK</name>
<dbReference type="GO" id="GO:0003677">
    <property type="term" value="F:DNA binding"/>
    <property type="evidence" value="ECO:0007669"/>
    <property type="project" value="InterPro"/>
</dbReference>
<gene>
    <name evidence="5" type="ORF">C3743_30035</name>
</gene>
<keyword evidence="3" id="KW-0804">Transcription</keyword>
<proteinExistence type="predicted"/>
<dbReference type="Pfam" id="PF08281">
    <property type="entry name" value="Sigma70_r4_2"/>
    <property type="match status" value="1"/>
</dbReference>
<dbReference type="EMBL" id="PQVP01000002">
    <property type="protein sequence ID" value="POZ84242.1"/>
    <property type="molecule type" value="Genomic_DNA"/>
</dbReference>
<dbReference type="PANTHER" id="PTHR43133:SF51">
    <property type="entry name" value="RNA POLYMERASE SIGMA FACTOR"/>
    <property type="match status" value="1"/>
</dbReference>
<dbReference type="InterPro" id="IPR013324">
    <property type="entry name" value="RNA_pol_sigma_r3/r4-like"/>
</dbReference>
<evidence type="ECO:0000259" key="4">
    <source>
        <dbReference type="Pfam" id="PF08281"/>
    </source>
</evidence>
<dbReference type="AlphaFoldDB" id="A0A2S5DYX1"/>
<dbReference type="GO" id="GO:0006352">
    <property type="term" value="P:DNA-templated transcription initiation"/>
    <property type="evidence" value="ECO:0007669"/>
    <property type="project" value="InterPro"/>
</dbReference>
<dbReference type="GeneID" id="61387674"/>
<feature type="domain" description="RNA polymerase sigma factor 70 region 4 type 2" evidence="4">
    <location>
        <begin position="163"/>
        <end position="212"/>
    </location>
</feature>
<evidence type="ECO:0000256" key="1">
    <source>
        <dbReference type="ARBA" id="ARBA00023015"/>
    </source>
</evidence>
<dbReference type="InterPro" id="IPR039425">
    <property type="entry name" value="RNA_pol_sigma-70-like"/>
</dbReference>
<evidence type="ECO:0000313" key="5">
    <source>
        <dbReference type="EMBL" id="POZ84242.1"/>
    </source>
</evidence>
<accession>A0A2S5DYX1</accession>
<dbReference type="PANTHER" id="PTHR43133">
    <property type="entry name" value="RNA POLYMERASE ECF-TYPE SIGMA FACTO"/>
    <property type="match status" value="1"/>
</dbReference>
<reference evidence="5 6" key="1">
    <citation type="submission" date="2018-01" db="EMBL/GenBank/DDBJ databases">
        <title>Successful Treatment of Persistent Burkholderia cepacia Bacteremia with Ceftazidime-Avibactam.</title>
        <authorList>
            <person name="Tamma P."/>
            <person name="Fan Y."/>
            <person name="Bergman Y."/>
            <person name="Sick-Samuels A."/>
            <person name="Hsu A."/>
            <person name="Timp W."/>
            <person name="Simner P."/>
        </authorList>
    </citation>
    <scope>NUCLEOTIDE SEQUENCE [LARGE SCALE GENOMIC DNA]</scope>
    <source>
        <strain evidence="5 6">170816</strain>
    </source>
</reference>
<evidence type="ECO:0000256" key="3">
    <source>
        <dbReference type="ARBA" id="ARBA00023163"/>
    </source>
</evidence>
<sequence length="226" mass="25476">MLTQQPKRHAIRDIDDFIRILHGDPRYALAFRNEAERHITLKLRRKFLRSSSEIVADAFNTALVNFLQTKTFSAQAFLDGQPSQGWSAEELAHSKLGGYLYMGAKNALIQSWRRAGKNEIAFDDEDDQDTTDSAATSINLKNLADTSLFSDPDAAYEHKTMLQRLLDCVGKLSETLRTTMEFFLDDCSMEVISERQGINVATVKSRLHAARKLVVECGRKGVPNHV</sequence>
<evidence type="ECO:0000256" key="2">
    <source>
        <dbReference type="ARBA" id="ARBA00023082"/>
    </source>
</evidence>
<dbReference type="InterPro" id="IPR036388">
    <property type="entry name" value="WH-like_DNA-bd_sf"/>
</dbReference>
<comment type="caution">
    <text evidence="5">The sequence shown here is derived from an EMBL/GenBank/DDBJ whole genome shotgun (WGS) entry which is preliminary data.</text>
</comment>
<keyword evidence="1" id="KW-0805">Transcription regulation</keyword>
<dbReference type="SUPFAM" id="SSF88659">
    <property type="entry name" value="Sigma3 and sigma4 domains of RNA polymerase sigma factors"/>
    <property type="match status" value="1"/>
</dbReference>
<organism evidence="5 6">
    <name type="scientific">Burkholderia contaminans</name>
    <dbReference type="NCBI Taxonomy" id="488447"/>
    <lineage>
        <taxon>Bacteria</taxon>
        <taxon>Pseudomonadati</taxon>
        <taxon>Pseudomonadota</taxon>
        <taxon>Betaproteobacteria</taxon>
        <taxon>Burkholderiales</taxon>
        <taxon>Burkholderiaceae</taxon>
        <taxon>Burkholderia</taxon>
        <taxon>Burkholderia cepacia complex</taxon>
    </lineage>
</organism>
<dbReference type="Gene3D" id="1.10.10.10">
    <property type="entry name" value="Winged helix-like DNA-binding domain superfamily/Winged helix DNA-binding domain"/>
    <property type="match status" value="1"/>
</dbReference>
<dbReference type="Proteomes" id="UP000238655">
    <property type="component" value="Chromosome 1"/>
</dbReference>
<dbReference type="InterPro" id="IPR013249">
    <property type="entry name" value="RNA_pol_sigma70_r4_t2"/>
</dbReference>
<keyword evidence="2" id="KW-0731">Sigma factor</keyword>
<evidence type="ECO:0000313" key="6">
    <source>
        <dbReference type="Proteomes" id="UP000238655"/>
    </source>
</evidence>